<comment type="cofactor">
    <cofactor evidence="2">
        <name>Zn(2+)</name>
        <dbReference type="ChEBI" id="CHEBI:29105"/>
    </cofactor>
    <text evidence="2">Binds 1 divalent metal cation per subunit.</text>
</comment>
<feature type="binding site" evidence="2">
    <location>
        <position position="227"/>
    </location>
    <ligand>
        <name>a divalent metal cation</name>
        <dbReference type="ChEBI" id="CHEBI:60240"/>
    </ligand>
</feature>
<comment type="caution">
    <text evidence="4">The sequence shown here is derived from an EMBL/GenBank/DDBJ whole genome shotgun (WGS) entry which is preliminary data.</text>
</comment>
<dbReference type="SUPFAM" id="SSF63829">
    <property type="entry name" value="Calcium-dependent phosphotriesterase"/>
    <property type="match status" value="1"/>
</dbReference>
<dbReference type="Gene3D" id="2.120.10.30">
    <property type="entry name" value="TolB, C-terminal domain"/>
    <property type="match status" value="1"/>
</dbReference>
<dbReference type="Proteomes" id="UP000216020">
    <property type="component" value="Unassembled WGS sequence"/>
</dbReference>
<sequence length="308" mass="33627">MTTLFRQPEWRDAEIHTAMPARFRRTGVRSAWADANRGGAPIDSFLEGPVFDAQGNLYVTDIPFGRIFRIDPQGEWELAAEYDGEPNGMKFLSAHELLIADYKNGLVKLDLRSGRTEDYLARRNTERFKGVNDLVFDSKGNLYFTDQGQSGMHDPSGRVYRLDPRGKLDLLLSNVPSPNGVALSPDEKVLYVAVTRGNAVWRAPLMEDGSVAKVGQFFTSYGPSGPDGLAVDEAGNVVVANPGLGYVWLLNPRAEPIVVWRSPKGMSTTNIAYGGPGRATLYCTESVSGAILKMTAPHAGLALSRPHA</sequence>
<dbReference type="InterPro" id="IPR051262">
    <property type="entry name" value="SMP-30/CGR1_Lactonase"/>
</dbReference>
<dbReference type="InterPro" id="IPR013658">
    <property type="entry name" value="SGL"/>
</dbReference>
<dbReference type="PANTHER" id="PTHR47572:SF5">
    <property type="entry name" value="BLR2277 PROTEIN"/>
    <property type="match status" value="1"/>
</dbReference>
<evidence type="ECO:0000313" key="5">
    <source>
        <dbReference type="Proteomes" id="UP000216020"/>
    </source>
</evidence>
<evidence type="ECO:0000259" key="3">
    <source>
        <dbReference type="Pfam" id="PF08450"/>
    </source>
</evidence>
<keyword evidence="2" id="KW-0862">Zinc</keyword>
<dbReference type="GO" id="GO:0046872">
    <property type="term" value="F:metal ion binding"/>
    <property type="evidence" value="ECO:0007669"/>
    <property type="project" value="UniProtKB-KW"/>
</dbReference>
<protein>
    <submittedName>
        <fullName evidence="4">Gluconolactonase</fullName>
    </submittedName>
</protein>
<dbReference type="PANTHER" id="PTHR47572">
    <property type="entry name" value="LIPOPROTEIN-RELATED"/>
    <property type="match status" value="1"/>
</dbReference>
<gene>
    <name evidence="4" type="ORF">CAL29_03970</name>
</gene>
<feature type="binding site" evidence="2">
    <location>
        <position position="179"/>
    </location>
    <ligand>
        <name>a divalent metal cation</name>
        <dbReference type="ChEBI" id="CHEBI:60240"/>
    </ligand>
</feature>
<evidence type="ECO:0000256" key="1">
    <source>
        <dbReference type="PIRSR" id="PIRSR605511-1"/>
    </source>
</evidence>
<proteinExistence type="predicted"/>
<dbReference type="PRINTS" id="PR01790">
    <property type="entry name" value="SMP30FAMILY"/>
</dbReference>
<accession>A0A261SKK2</accession>
<dbReference type="AlphaFoldDB" id="A0A261SKK2"/>
<feature type="binding site" evidence="2">
    <location>
        <position position="47"/>
    </location>
    <ligand>
        <name>a divalent metal cation</name>
        <dbReference type="ChEBI" id="CHEBI:60240"/>
    </ligand>
</feature>
<feature type="binding site" evidence="2">
    <location>
        <position position="132"/>
    </location>
    <ligand>
        <name>substrate</name>
    </ligand>
</feature>
<evidence type="ECO:0000256" key="2">
    <source>
        <dbReference type="PIRSR" id="PIRSR605511-2"/>
    </source>
</evidence>
<keyword evidence="5" id="KW-1185">Reference proteome</keyword>
<dbReference type="OrthoDB" id="502821at2"/>
<feature type="active site" description="Proton donor/acceptor" evidence="1">
    <location>
        <position position="227"/>
    </location>
</feature>
<reference evidence="5" key="1">
    <citation type="submission" date="2017-05" db="EMBL/GenBank/DDBJ databases">
        <title>Complete and WGS of Bordetella genogroups.</title>
        <authorList>
            <person name="Spilker T."/>
            <person name="Lipuma J."/>
        </authorList>
    </citation>
    <scope>NUCLEOTIDE SEQUENCE [LARGE SCALE GENOMIC DNA]</scope>
    <source>
        <strain evidence="5">AU16122</strain>
    </source>
</reference>
<organism evidence="4 5">
    <name type="scientific">Bordetella genomosp. 10</name>
    <dbReference type="NCBI Taxonomy" id="1416804"/>
    <lineage>
        <taxon>Bacteria</taxon>
        <taxon>Pseudomonadati</taxon>
        <taxon>Pseudomonadota</taxon>
        <taxon>Betaproteobacteria</taxon>
        <taxon>Burkholderiales</taxon>
        <taxon>Alcaligenaceae</taxon>
        <taxon>Bordetella</taxon>
    </lineage>
</organism>
<name>A0A261SKK2_9BORD</name>
<keyword evidence="2" id="KW-0479">Metal-binding</keyword>
<evidence type="ECO:0000313" key="4">
    <source>
        <dbReference type="EMBL" id="OZI37571.1"/>
    </source>
</evidence>
<dbReference type="InterPro" id="IPR011042">
    <property type="entry name" value="6-blade_b-propeller_TolB-like"/>
</dbReference>
<dbReference type="EMBL" id="NEVM01000001">
    <property type="protein sequence ID" value="OZI37571.1"/>
    <property type="molecule type" value="Genomic_DNA"/>
</dbReference>
<feature type="domain" description="SMP-30/Gluconolactonase/LRE-like region" evidence="3">
    <location>
        <begin position="47"/>
        <end position="284"/>
    </location>
</feature>
<dbReference type="RefSeq" id="WP_094851671.1">
    <property type="nucleotide sequence ID" value="NZ_NEVM01000001.1"/>
</dbReference>
<dbReference type="Pfam" id="PF08450">
    <property type="entry name" value="SGL"/>
    <property type="match status" value="1"/>
</dbReference>
<dbReference type="InterPro" id="IPR005511">
    <property type="entry name" value="SMP-30"/>
</dbReference>